<evidence type="ECO:0008006" key="4">
    <source>
        <dbReference type="Google" id="ProtNLM"/>
    </source>
</evidence>
<dbReference type="AlphaFoldDB" id="A0AAU8N4W2"/>
<dbReference type="EMBL" id="CP159989">
    <property type="protein sequence ID" value="XCP82473.1"/>
    <property type="molecule type" value="Genomic_DNA"/>
</dbReference>
<feature type="compositionally biased region" description="Low complexity" evidence="1">
    <location>
        <begin position="85"/>
        <end position="123"/>
    </location>
</feature>
<accession>A0AAU8N4W2</accession>
<evidence type="ECO:0000313" key="3">
    <source>
        <dbReference type="EMBL" id="XCP82473.1"/>
    </source>
</evidence>
<feature type="transmembrane region" description="Helical" evidence="2">
    <location>
        <begin position="216"/>
        <end position="234"/>
    </location>
</feature>
<dbReference type="RefSeq" id="WP_366180713.1">
    <property type="nucleotide sequence ID" value="NZ_CP159989.1"/>
</dbReference>
<keyword evidence="2" id="KW-0472">Membrane</keyword>
<feature type="compositionally biased region" description="Low complexity" evidence="1">
    <location>
        <begin position="186"/>
        <end position="203"/>
    </location>
</feature>
<organism evidence="3">
    <name type="scientific">Actinomyces timonensis</name>
    <dbReference type="NCBI Taxonomy" id="1288391"/>
    <lineage>
        <taxon>Bacteria</taxon>
        <taxon>Bacillati</taxon>
        <taxon>Actinomycetota</taxon>
        <taxon>Actinomycetes</taxon>
        <taxon>Actinomycetales</taxon>
        <taxon>Actinomycetaceae</taxon>
        <taxon>Actinomyces</taxon>
    </lineage>
</organism>
<proteinExistence type="predicted"/>
<name>A0AAU8N4W2_9ACTO</name>
<feature type="compositionally biased region" description="Low complexity" evidence="1">
    <location>
        <begin position="59"/>
        <end position="76"/>
    </location>
</feature>
<evidence type="ECO:0000256" key="1">
    <source>
        <dbReference type="SAM" id="MobiDB-lite"/>
    </source>
</evidence>
<evidence type="ECO:0000256" key="2">
    <source>
        <dbReference type="SAM" id="Phobius"/>
    </source>
</evidence>
<keyword evidence="2" id="KW-0812">Transmembrane</keyword>
<reference evidence="3" key="1">
    <citation type="submission" date="2024-05" db="EMBL/GenBank/DDBJ databases">
        <title>Draft genome assemblies of 36 bacteria isolated from hibernating arctic ground squirrels.</title>
        <authorList>
            <person name="McKee H."/>
            <person name="Mullen L."/>
            <person name="Drown D.M."/>
            <person name="Duddleston K.N."/>
        </authorList>
    </citation>
    <scope>NUCLEOTIDE SEQUENCE</scope>
    <source>
        <strain evidence="3">AR004</strain>
    </source>
</reference>
<keyword evidence="2" id="KW-1133">Transmembrane helix</keyword>
<gene>
    <name evidence="3" type="ORF">ABXS69_00680</name>
</gene>
<feature type="region of interest" description="Disordered" evidence="1">
    <location>
        <begin position="1"/>
        <end position="214"/>
    </location>
</feature>
<protein>
    <recommendedName>
        <fullName evidence="4">Translation initiation factor IF-2</fullName>
    </recommendedName>
</protein>
<sequence length="235" mass="23678">MSESRGAATAPADAHGSEDVGTWAPMGWEPADPGFGDDPFGSVLGDPLMGSPLFDDGDTAAAADAPGSGDRPAAADGVRDEPDPAARALAAQQAQQAEELRAAAQRYLDQAASPQAVAQSAGPSGPPRPRAAARAVPPRPPARRGLPPQGIAVPYGHDPRRATQRVPGRPGGGAPTMPVPRGAATPGVVPGARPQPRPARGVGSPSSTGKKAQGNAGRVIGFIILLIFAILSFLR</sequence>